<dbReference type="Gramene" id="MELO3C033951.2.1">
    <property type="protein sequence ID" value="MELO3C033951.2.1"/>
    <property type="gene ID" value="MELO3C033951.2"/>
</dbReference>
<name>A0A9I9EHQ2_CUCME</name>
<sequence>MKCRIRCHNALKPFIDFSDLMHKWTSDEYEKSLKHGYFQLPNLEALFSVPHRRKAVFDASAT</sequence>
<accession>A0A9I9EHQ2</accession>
<dbReference type="EnsemblPlants" id="MELO3C033951.2.1">
    <property type="protein sequence ID" value="MELO3C033951.2.1"/>
    <property type="gene ID" value="MELO3C033951.2"/>
</dbReference>
<evidence type="ECO:0000313" key="1">
    <source>
        <dbReference type="EnsemblPlants" id="MELO3C033951.2.1"/>
    </source>
</evidence>
<reference evidence="1" key="1">
    <citation type="submission" date="2023-03" db="UniProtKB">
        <authorList>
            <consortium name="EnsemblPlants"/>
        </authorList>
    </citation>
    <scope>IDENTIFICATION</scope>
</reference>
<protein>
    <submittedName>
        <fullName evidence="1">Uncharacterized protein</fullName>
    </submittedName>
</protein>
<dbReference type="AlphaFoldDB" id="A0A9I9EHQ2"/>
<proteinExistence type="predicted"/>
<organism evidence="1">
    <name type="scientific">Cucumis melo</name>
    <name type="common">Muskmelon</name>
    <dbReference type="NCBI Taxonomy" id="3656"/>
    <lineage>
        <taxon>Eukaryota</taxon>
        <taxon>Viridiplantae</taxon>
        <taxon>Streptophyta</taxon>
        <taxon>Embryophyta</taxon>
        <taxon>Tracheophyta</taxon>
        <taxon>Spermatophyta</taxon>
        <taxon>Magnoliopsida</taxon>
        <taxon>eudicotyledons</taxon>
        <taxon>Gunneridae</taxon>
        <taxon>Pentapetalae</taxon>
        <taxon>rosids</taxon>
        <taxon>fabids</taxon>
        <taxon>Cucurbitales</taxon>
        <taxon>Cucurbitaceae</taxon>
        <taxon>Benincaseae</taxon>
        <taxon>Cucumis</taxon>
    </lineage>
</organism>